<dbReference type="RefSeq" id="XP_046018394.1">
    <property type="nucleotide sequence ID" value="XM_046152257.1"/>
</dbReference>
<evidence type="ECO:0000313" key="2">
    <source>
        <dbReference type="Proteomes" id="UP000756346"/>
    </source>
</evidence>
<comment type="caution">
    <text evidence="1">The sequence shown here is derived from an EMBL/GenBank/DDBJ whole genome shotgun (WGS) entry which is preliminary data.</text>
</comment>
<dbReference type="GeneID" id="70181803"/>
<proteinExistence type="predicted"/>
<name>A0A9P8YH79_9PEZI</name>
<reference evidence="1" key="1">
    <citation type="journal article" date="2021" name="Nat. Commun.">
        <title>Genetic determinants of endophytism in the Arabidopsis root mycobiome.</title>
        <authorList>
            <person name="Mesny F."/>
            <person name="Miyauchi S."/>
            <person name="Thiergart T."/>
            <person name="Pickel B."/>
            <person name="Atanasova L."/>
            <person name="Karlsson M."/>
            <person name="Huettel B."/>
            <person name="Barry K.W."/>
            <person name="Haridas S."/>
            <person name="Chen C."/>
            <person name="Bauer D."/>
            <person name="Andreopoulos W."/>
            <person name="Pangilinan J."/>
            <person name="LaButti K."/>
            <person name="Riley R."/>
            <person name="Lipzen A."/>
            <person name="Clum A."/>
            <person name="Drula E."/>
            <person name="Henrissat B."/>
            <person name="Kohler A."/>
            <person name="Grigoriev I.V."/>
            <person name="Martin F.M."/>
            <person name="Hacquard S."/>
        </authorList>
    </citation>
    <scope>NUCLEOTIDE SEQUENCE</scope>
    <source>
        <strain evidence="1">MPI-CAGE-CH-0230</strain>
    </source>
</reference>
<dbReference type="AlphaFoldDB" id="A0A9P8YH79"/>
<dbReference type="Proteomes" id="UP000756346">
    <property type="component" value="Unassembled WGS sequence"/>
</dbReference>
<evidence type="ECO:0000313" key="1">
    <source>
        <dbReference type="EMBL" id="KAH7040339.1"/>
    </source>
</evidence>
<gene>
    <name evidence="1" type="ORF">B0I36DRAFT_310484</name>
</gene>
<protein>
    <submittedName>
        <fullName evidence="1">Uncharacterized protein</fullName>
    </submittedName>
</protein>
<accession>A0A9P8YH79</accession>
<keyword evidence="2" id="KW-1185">Reference proteome</keyword>
<sequence>MVGEGCILLCSQKWSLILLGFGQSSSWCTHSLTLHNNTHQRNLRQLVTGVEYQTPLTGDLAVGSPRLSSSRC</sequence>
<organism evidence="1 2">
    <name type="scientific">Microdochium trichocladiopsis</name>
    <dbReference type="NCBI Taxonomy" id="1682393"/>
    <lineage>
        <taxon>Eukaryota</taxon>
        <taxon>Fungi</taxon>
        <taxon>Dikarya</taxon>
        <taxon>Ascomycota</taxon>
        <taxon>Pezizomycotina</taxon>
        <taxon>Sordariomycetes</taxon>
        <taxon>Xylariomycetidae</taxon>
        <taxon>Xylariales</taxon>
        <taxon>Microdochiaceae</taxon>
        <taxon>Microdochium</taxon>
    </lineage>
</organism>
<dbReference type="EMBL" id="JAGTJQ010000001">
    <property type="protein sequence ID" value="KAH7040339.1"/>
    <property type="molecule type" value="Genomic_DNA"/>
</dbReference>